<name>A0ABZ1G534_9ACTN</name>
<dbReference type="Proteomes" id="UP001330827">
    <property type="component" value="Chromosome"/>
</dbReference>
<dbReference type="RefSeq" id="WP_326592868.1">
    <property type="nucleotide sequence ID" value="NZ_CP109114.1"/>
</dbReference>
<evidence type="ECO:0000313" key="3">
    <source>
        <dbReference type="Proteomes" id="UP001330827"/>
    </source>
</evidence>
<reference evidence="2 3" key="1">
    <citation type="submission" date="2022-10" db="EMBL/GenBank/DDBJ databases">
        <title>The complete genomes of actinobacterial strains from the NBC collection.</title>
        <authorList>
            <person name="Joergensen T.S."/>
            <person name="Alvarez Arevalo M."/>
            <person name="Sterndorff E.B."/>
            <person name="Faurdal D."/>
            <person name="Vuksanovic O."/>
            <person name="Mourched A.-S."/>
            <person name="Charusanti P."/>
            <person name="Shaw S."/>
            <person name="Blin K."/>
            <person name="Weber T."/>
        </authorList>
    </citation>
    <scope>NUCLEOTIDE SEQUENCE [LARGE SCALE GENOMIC DNA]</scope>
    <source>
        <strain evidence="2 3">NBC 01769</strain>
    </source>
</reference>
<dbReference type="EMBL" id="CP109114">
    <property type="protein sequence ID" value="WSC14368.1"/>
    <property type="molecule type" value="Genomic_DNA"/>
</dbReference>
<organism evidence="2 3">
    <name type="scientific">Streptomyces brevispora</name>
    <dbReference type="NCBI Taxonomy" id="887462"/>
    <lineage>
        <taxon>Bacteria</taxon>
        <taxon>Bacillati</taxon>
        <taxon>Actinomycetota</taxon>
        <taxon>Actinomycetes</taxon>
        <taxon>Kitasatosporales</taxon>
        <taxon>Streptomycetaceae</taxon>
        <taxon>Streptomyces</taxon>
    </lineage>
</organism>
<keyword evidence="3" id="KW-1185">Reference proteome</keyword>
<feature type="compositionally biased region" description="Pro residues" evidence="1">
    <location>
        <begin position="149"/>
        <end position="158"/>
    </location>
</feature>
<gene>
    <name evidence="2" type="ORF">OIE64_16960</name>
</gene>
<feature type="region of interest" description="Disordered" evidence="1">
    <location>
        <begin position="1"/>
        <end position="22"/>
    </location>
</feature>
<evidence type="ECO:0008006" key="4">
    <source>
        <dbReference type="Google" id="ProtNLM"/>
    </source>
</evidence>
<evidence type="ECO:0000313" key="2">
    <source>
        <dbReference type="EMBL" id="WSC14368.1"/>
    </source>
</evidence>
<sequence length="313" mass="32585">MSGAARDLARQLGTPGPGTADLGGAVVSAQVDDVTESGRVNLLLDGVLQLEVQCSDSYRNRTAGDWVAVRTGPRPVVIWRLGDDPGDESEAEIREIAADVAGDMIPISAYTWGTAAPAGSEWRQVSALWTRADSNGVGQLYAQLTAPGTPSPTPPATRPPKTATVTATDSGSWRGGRPDEYASSPMQGDWTGSGARRGAWFYGMKIQTACAGKTVASMTVAFTRRTGSGVNGKRPLHLYLHGYTSPPTGQLSLGTGPEELLRLSVGAKGTATLPAAWRTALASGTARGLAIYTTGRDDYMGVTGGTITIKFSA</sequence>
<protein>
    <recommendedName>
        <fullName evidence="4">Minor tail protein</fullName>
    </recommendedName>
</protein>
<evidence type="ECO:0000256" key="1">
    <source>
        <dbReference type="SAM" id="MobiDB-lite"/>
    </source>
</evidence>
<accession>A0ABZ1G534</accession>
<feature type="region of interest" description="Disordered" evidence="1">
    <location>
        <begin position="145"/>
        <end position="190"/>
    </location>
</feature>
<feature type="compositionally biased region" description="Low complexity" evidence="1">
    <location>
        <begin position="159"/>
        <end position="168"/>
    </location>
</feature>
<proteinExistence type="predicted"/>